<evidence type="ECO:0000256" key="5">
    <source>
        <dbReference type="HAMAP-Rule" id="MF_01804"/>
    </source>
</evidence>
<dbReference type="RefSeq" id="WP_006417473.1">
    <property type="nucleotide sequence ID" value="NZ_AENN01000001.1"/>
</dbReference>
<keyword evidence="1 5" id="KW-0963">Cytoplasm</keyword>
<comment type="subcellular location">
    <subcellularLocation>
        <location evidence="5">Cytoplasm</location>
    </subcellularLocation>
    <text evidence="5">Associated with two foci at the outer edges of the nucleoid region in young cells, and at four foci within both cell halves in older cells.</text>
</comment>
<dbReference type="GO" id="GO:0005737">
    <property type="term" value="C:cytoplasm"/>
    <property type="evidence" value="ECO:0007669"/>
    <property type="project" value="UniProtKB-SubCell"/>
</dbReference>
<proteinExistence type="inferred from homology"/>
<evidence type="ECO:0000313" key="7">
    <source>
        <dbReference type="Proteomes" id="UP000005990"/>
    </source>
</evidence>
<comment type="subunit">
    <text evidence="5">Homodimer. Homodimerization may be required to stabilize the binding of ScpA to the Smc head domains. Component of a cohesin-like complex composed of ScpA, ScpB and the Smc homodimer, in which ScpA and ScpB bind to the head domain of Smc. The presence of the three proteins is required for the association of the complex with DNA.</text>
</comment>
<evidence type="ECO:0000256" key="2">
    <source>
        <dbReference type="ARBA" id="ARBA00022618"/>
    </source>
</evidence>
<dbReference type="EMBL" id="AENN01000001">
    <property type="protein sequence ID" value="EFR31989.1"/>
    <property type="molecule type" value="Genomic_DNA"/>
</dbReference>
<dbReference type="SUPFAM" id="SSF46785">
    <property type="entry name" value="Winged helix' DNA-binding domain"/>
    <property type="match status" value="1"/>
</dbReference>
<dbReference type="GO" id="GO:0006260">
    <property type="term" value="P:DNA replication"/>
    <property type="evidence" value="ECO:0007669"/>
    <property type="project" value="UniProtKB-UniRule"/>
</dbReference>
<organism evidence="6 7">
    <name type="scientific">Eremococcus coleocola ACS-139-V-Col8</name>
    <dbReference type="NCBI Taxonomy" id="908337"/>
    <lineage>
        <taxon>Bacteria</taxon>
        <taxon>Bacillati</taxon>
        <taxon>Bacillota</taxon>
        <taxon>Bacilli</taxon>
        <taxon>Lactobacillales</taxon>
        <taxon>Aerococcaceae</taxon>
        <taxon>Eremococcus</taxon>
    </lineage>
</organism>
<reference evidence="6 7" key="1">
    <citation type="submission" date="2010-10" db="EMBL/GenBank/DDBJ databases">
        <authorList>
            <person name="Durkin A.S."/>
            <person name="Madupu R."/>
            <person name="Torralba M."/>
            <person name="Gillis M."/>
            <person name="Methe B."/>
            <person name="Sutton G."/>
            <person name="Nelson K.E."/>
        </authorList>
    </citation>
    <scope>NUCLEOTIDE SEQUENCE [LARGE SCALE GENOMIC DNA]</scope>
    <source>
        <strain evidence="6 7">ACS-139-V-Col8</strain>
    </source>
</reference>
<dbReference type="InterPro" id="IPR036388">
    <property type="entry name" value="WH-like_DNA-bd_sf"/>
</dbReference>
<dbReference type="HAMAP" id="MF_01804">
    <property type="entry name" value="ScpB"/>
    <property type="match status" value="1"/>
</dbReference>
<dbReference type="eggNOG" id="COG1386">
    <property type="taxonomic scope" value="Bacteria"/>
</dbReference>
<accession>E4KLW0</accession>
<dbReference type="NCBIfam" id="TIGR00281">
    <property type="entry name" value="SMC-Scp complex subunit ScpB"/>
    <property type="match status" value="1"/>
</dbReference>
<keyword evidence="2 5" id="KW-0132">Cell division</keyword>
<comment type="similarity">
    <text evidence="5">Belongs to the ScpB family.</text>
</comment>
<gene>
    <name evidence="5 6" type="primary">scpB</name>
    <name evidence="6" type="ORF">HMPREF9257_0943</name>
</gene>
<keyword evidence="4 5" id="KW-0131">Cell cycle</keyword>
<dbReference type="InterPro" id="IPR036390">
    <property type="entry name" value="WH_DNA-bd_sf"/>
</dbReference>
<dbReference type="PIRSF" id="PIRSF019345">
    <property type="entry name" value="ScpB"/>
    <property type="match status" value="1"/>
</dbReference>
<comment type="caution">
    <text evidence="6">The sequence shown here is derived from an EMBL/GenBank/DDBJ whole genome shotgun (WGS) entry which is preliminary data.</text>
</comment>
<keyword evidence="3 5" id="KW-0159">Chromosome partition</keyword>
<dbReference type="PANTHER" id="PTHR34298:SF2">
    <property type="entry name" value="SEGREGATION AND CONDENSATION PROTEIN B"/>
    <property type="match status" value="1"/>
</dbReference>
<dbReference type="PANTHER" id="PTHR34298">
    <property type="entry name" value="SEGREGATION AND CONDENSATION PROTEIN B"/>
    <property type="match status" value="1"/>
</dbReference>
<dbReference type="AlphaFoldDB" id="E4KLW0"/>
<evidence type="ECO:0000313" key="6">
    <source>
        <dbReference type="EMBL" id="EFR31989.1"/>
    </source>
</evidence>
<comment type="function">
    <text evidence="5">Participates in chromosomal partition during cell division. May act via the formation of a condensin-like complex containing Smc and ScpA that pull DNA away from mid-cell into both cell halves.</text>
</comment>
<dbReference type="STRING" id="908337.HMPREF9257_0943"/>
<evidence type="ECO:0000256" key="3">
    <source>
        <dbReference type="ARBA" id="ARBA00022829"/>
    </source>
</evidence>
<evidence type="ECO:0000256" key="4">
    <source>
        <dbReference type="ARBA" id="ARBA00023306"/>
    </source>
</evidence>
<sequence length="208" mass="23804">MSMIKRILGLLFIAGNDGLAPSYLKNKLNLDDHTLKEVIHSIQLLLAQSENSPVELAKYNQVYKLVTKKELFEDVKDFAQDPYNQELSQAAIETLAIIAYRQPITRLAIEEIRGVASQNMIQKLLLRDLVKEVGRVKGPGRPILYGVSDYFLDYFGLESMAELPSIEPLALNAELASEELFRTKEWQIELFDQDKEKEETETWNDSKK</sequence>
<dbReference type="Proteomes" id="UP000005990">
    <property type="component" value="Unassembled WGS sequence"/>
</dbReference>
<dbReference type="GO" id="GO:0051304">
    <property type="term" value="P:chromosome separation"/>
    <property type="evidence" value="ECO:0007669"/>
    <property type="project" value="InterPro"/>
</dbReference>
<keyword evidence="7" id="KW-1185">Reference proteome</keyword>
<name>E4KLW0_9LACT</name>
<dbReference type="Gene3D" id="1.10.10.10">
    <property type="entry name" value="Winged helix-like DNA-binding domain superfamily/Winged helix DNA-binding domain"/>
    <property type="match status" value="2"/>
</dbReference>
<dbReference type="GO" id="GO:0051301">
    <property type="term" value="P:cell division"/>
    <property type="evidence" value="ECO:0007669"/>
    <property type="project" value="UniProtKB-KW"/>
</dbReference>
<protein>
    <recommendedName>
        <fullName evidence="5">Segregation and condensation protein B</fullName>
    </recommendedName>
</protein>
<dbReference type="InterPro" id="IPR005234">
    <property type="entry name" value="ScpB_csome_segregation"/>
</dbReference>
<evidence type="ECO:0000256" key="1">
    <source>
        <dbReference type="ARBA" id="ARBA00022490"/>
    </source>
</evidence>
<dbReference type="Pfam" id="PF04079">
    <property type="entry name" value="SMC_ScpB"/>
    <property type="match status" value="1"/>
</dbReference>